<dbReference type="Proteomes" id="UP000003157">
    <property type="component" value="Unassembled WGS sequence"/>
</dbReference>
<proteinExistence type="predicted"/>
<evidence type="ECO:0000313" key="2">
    <source>
        <dbReference type="Proteomes" id="UP000003157"/>
    </source>
</evidence>
<gene>
    <name evidence="1" type="ORF">HMPREF9488_02420</name>
</gene>
<dbReference type="EMBL" id="ADKX01000039">
    <property type="protein sequence ID" value="EFW04137.1"/>
    <property type="molecule type" value="Genomic_DNA"/>
</dbReference>
<keyword evidence="2" id="KW-1185">Reference proteome</keyword>
<dbReference type="eggNOG" id="ENOG5033I46">
    <property type="taxonomic scope" value="Bacteria"/>
</dbReference>
<protein>
    <submittedName>
        <fullName evidence="1">Uncharacterized protein</fullName>
    </submittedName>
</protein>
<accession>E7GCC8</accession>
<comment type="caution">
    <text evidence="1">The sequence shown here is derived from an EMBL/GenBank/DDBJ whole genome shotgun (WGS) entry which is preliminary data.</text>
</comment>
<dbReference type="HOGENOM" id="CLU_1924031_0_0_9"/>
<name>E7GCC8_9FIRM</name>
<dbReference type="RefSeq" id="WP_008789508.1">
    <property type="nucleotide sequence ID" value="NZ_AKCB01000001.1"/>
</dbReference>
<dbReference type="OrthoDB" id="1645207at2"/>
<evidence type="ECO:0000313" key="1">
    <source>
        <dbReference type="EMBL" id="EFW04137.1"/>
    </source>
</evidence>
<sequence length="131" mass="14188">MYNQSCGCQGMNTRPCGCGNTAGQGCGCQNTSKPNCGCNMNMNTCGCGMNMNAMNGCGMGMNNCGCSINGCPRPQPLVAPKRVCVTNQVTCVPQPVICPIECRRVNRCQYYPVFYPQYEQTFVNESSNQSY</sequence>
<reference evidence="1 2" key="1">
    <citation type="submission" date="2010-12" db="EMBL/GenBank/DDBJ databases">
        <title>The Genome Sequence of Coprobacillus sp. strain 29_1.</title>
        <authorList>
            <consortium name="The Broad Institute Genome Sequencing Platform"/>
            <person name="Earl A."/>
            <person name="Ward D."/>
            <person name="Feldgarden M."/>
            <person name="Gevers D."/>
            <person name="Daigneault M."/>
            <person name="Sibley C.D."/>
            <person name="White A."/>
            <person name="Strauss J."/>
            <person name="Allen-Vercoe E."/>
            <person name="Young S.K."/>
            <person name="Zeng Q."/>
            <person name="Gargeya S."/>
            <person name="Fitzgerald M."/>
            <person name="Haas B."/>
            <person name="Abouelleil A."/>
            <person name="Alvarado L."/>
            <person name="Arachchi H.M."/>
            <person name="Berlin A."/>
            <person name="Brown A."/>
            <person name="Chapman S.B."/>
            <person name="Chen Z."/>
            <person name="Dunbar C."/>
            <person name="Freedman E."/>
            <person name="Gearin G."/>
            <person name="Gellesch M."/>
            <person name="Goldberg J."/>
            <person name="Griggs A."/>
            <person name="Gujja S."/>
            <person name="Heilman E."/>
            <person name="Heiman D."/>
            <person name="Howarth C."/>
            <person name="Larson L."/>
            <person name="Lui A."/>
            <person name="MacDonald P.J.P."/>
            <person name="Mehta T."/>
            <person name="Montmayeur A."/>
            <person name="Murphy C."/>
            <person name="Neiman D."/>
            <person name="Pearson M."/>
            <person name="Priest M."/>
            <person name="Roberts A."/>
            <person name="Saif S."/>
            <person name="Shea T."/>
            <person name="Shenoy N."/>
            <person name="Sisk P."/>
            <person name="Stolte C."/>
            <person name="Sykes S."/>
            <person name="White J."/>
            <person name="Yandava C."/>
            <person name="Nusbaum C."/>
            <person name="Birren B."/>
        </authorList>
    </citation>
    <scope>NUCLEOTIDE SEQUENCE [LARGE SCALE GENOMIC DNA]</scope>
    <source>
        <strain evidence="1 2">29_1</strain>
    </source>
</reference>
<organism evidence="1 2">
    <name type="scientific">Coprobacillus cateniformis</name>
    <dbReference type="NCBI Taxonomy" id="100884"/>
    <lineage>
        <taxon>Bacteria</taxon>
        <taxon>Bacillati</taxon>
        <taxon>Bacillota</taxon>
        <taxon>Erysipelotrichia</taxon>
        <taxon>Erysipelotrichales</taxon>
        <taxon>Coprobacillaceae</taxon>
        <taxon>Coprobacillus</taxon>
    </lineage>
</organism>
<dbReference type="GeneID" id="78228008"/>
<dbReference type="AlphaFoldDB" id="E7GCC8"/>